<evidence type="ECO:0000313" key="5">
    <source>
        <dbReference type="Proteomes" id="UP001231587"/>
    </source>
</evidence>
<dbReference type="Proteomes" id="UP001231587">
    <property type="component" value="Unassembled WGS sequence"/>
</dbReference>
<gene>
    <name evidence="2" type="ORF">J2Z56_000464</name>
    <name evidence="3" type="ORF">J2Z57_001514</name>
</gene>
<keyword evidence="1" id="KW-0732">Signal</keyword>
<evidence type="ECO:0000313" key="3">
    <source>
        <dbReference type="EMBL" id="MDQ0335068.1"/>
    </source>
</evidence>
<name>A0A9X0YKG6_9FLAO</name>
<feature type="chain" id="PRO_5040890164" description="Lipoprotein" evidence="1">
    <location>
        <begin position="22"/>
        <end position="165"/>
    </location>
</feature>
<dbReference type="EMBL" id="JAUSUU010000004">
    <property type="protein sequence ID" value="MDQ0335068.1"/>
    <property type="molecule type" value="Genomic_DNA"/>
</dbReference>
<evidence type="ECO:0000313" key="4">
    <source>
        <dbReference type="Proteomes" id="UP001138672"/>
    </source>
</evidence>
<dbReference type="AlphaFoldDB" id="A0A9X0YKG6"/>
<protein>
    <recommendedName>
        <fullName evidence="6">Lipoprotein</fullName>
    </recommendedName>
</protein>
<accession>A0A9X0YKG6</accession>
<evidence type="ECO:0000313" key="2">
    <source>
        <dbReference type="EMBL" id="MBP1838568.1"/>
    </source>
</evidence>
<sequence>MKLFKVLFLYSIILCSISNCASQKLEKVPPVGIKEIYTQHWSSGVKSGGSGTNVFIVLDAELPQHISLDSIYFKTLQLPLAPDTRNPLLFAGRKVYPADSKYTSIKGNAVTDQKVSENIQKEPKFTLEDNQCVIQYTVSGDVKYFIYDQLYAKQSPPIPNARPKP</sequence>
<keyword evidence="5" id="KW-1185">Reference proteome</keyword>
<dbReference type="OrthoDB" id="1364277at2"/>
<evidence type="ECO:0000256" key="1">
    <source>
        <dbReference type="SAM" id="SignalP"/>
    </source>
</evidence>
<comment type="caution">
    <text evidence="2">The sequence shown here is derived from an EMBL/GenBank/DDBJ whole genome shotgun (WGS) entry which is preliminary data.</text>
</comment>
<evidence type="ECO:0008006" key="6">
    <source>
        <dbReference type="Google" id="ProtNLM"/>
    </source>
</evidence>
<dbReference type="RefSeq" id="WP_157486393.1">
    <property type="nucleotide sequence ID" value="NZ_JAGGJQ010000001.1"/>
</dbReference>
<organism evidence="2 4">
    <name type="scientific">Formosa algae</name>
    <dbReference type="NCBI Taxonomy" id="225843"/>
    <lineage>
        <taxon>Bacteria</taxon>
        <taxon>Pseudomonadati</taxon>
        <taxon>Bacteroidota</taxon>
        <taxon>Flavobacteriia</taxon>
        <taxon>Flavobacteriales</taxon>
        <taxon>Flavobacteriaceae</taxon>
        <taxon>Formosa</taxon>
    </lineage>
</organism>
<feature type="signal peptide" evidence="1">
    <location>
        <begin position="1"/>
        <end position="21"/>
    </location>
</feature>
<dbReference type="Proteomes" id="UP001138672">
    <property type="component" value="Unassembled WGS sequence"/>
</dbReference>
<reference evidence="2" key="1">
    <citation type="submission" date="2021-03" db="EMBL/GenBank/DDBJ databases">
        <title>Genomic Encyclopedia of Type Strains, Phase IV (KMG-IV): sequencing the most valuable type-strain genomes for metagenomic binning, comparative biology and taxonomic classification.</title>
        <authorList>
            <person name="Goeker M."/>
        </authorList>
    </citation>
    <scope>NUCLEOTIDE SEQUENCE</scope>
    <source>
        <strain evidence="2">DSM 15523</strain>
        <strain evidence="3 5">DSM 16476</strain>
    </source>
</reference>
<dbReference type="EMBL" id="JAGGJQ010000001">
    <property type="protein sequence ID" value="MBP1838568.1"/>
    <property type="molecule type" value="Genomic_DNA"/>
</dbReference>
<proteinExistence type="predicted"/>